<dbReference type="InterPro" id="IPR001251">
    <property type="entry name" value="CRAL-TRIO_dom"/>
</dbReference>
<dbReference type="PROSITE" id="PS50191">
    <property type="entry name" value="CRAL_TRIO"/>
    <property type="match status" value="1"/>
</dbReference>
<dbReference type="Proteomes" id="UP000499080">
    <property type="component" value="Unassembled WGS sequence"/>
</dbReference>
<dbReference type="CDD" id="cd00170">
    <property type="entry name" value="SEC14"/>
    <property type="match status" value="1"/>
</dbReference>
<dbReference type="Pfam" id="PF21877">
    <property type="entry name" value="PH_NF1"/>
    <property type="match status" value="1"/>
</dbReference>
<dbReference type="InterPro" id="IPR036865">
    <property type="entry name" value="CRAL-TRIO_dom_sf"/>
</dbReference>
<evidence type="ECO:0000256" key="1">
    <source>
        <dbReference type="ARBA" id="ARBA00022553"/>
    </source>
</evidence>
<gene>
    <name evidence="4" type="primary">Nf1_0</name>
    <name evidence="4" type="ORF">AVEN_185576_1</name>
</gene>
<dbReference type="FunFam" id="2.30.29.30:FF:000070">
    <property type="entry name" value="Neurofibromin 1"/>
    <property type="match status" value="1"/>
</dbReference>
<dbReference type="PANTHER" id="PTHR10194">
    <property type="entry name" value="RAS GTPASE-ACTIVATING PROTEINS"/>
    <property type="match status" value="1"/>
</dbReference>
<accession>A0A4Y2K6I9</accession>
<sequence>MHSLLLYRLTLASFLEETRFITIKTCCGWVHSLTEYYAKQGPTVFIALDLNRGLKVVWNSMDMTSTKFEEIMSKHNMHEKDEFKSIKSLNIFYQAGTSKSSHPVFYFIARRYKIGETNGDLLIYHVILTLKPFCHKAFELVVDFTHTSTENRFRTEFLQKWFVVLPEVAYEKIQAAYIYNCNSWVREYTKYHDRILAPLKGCRKLIFLDTPQRLNDYIETDQQRLPGATLSLDEDLKVFNNALKLSHKDTKVAIKVGPTAIQVTSAEKTKVIGHSVLLNDVYYASEIEEVCLVDDNQFTLTIANESGPLSFIHNDCDSIVQAIIHIRTRWELSQPDSVTVHTKIRPKDVPGTLLNMALLNLGSSDPNLRTTAYNLLCALTGTFDLKIEGQLLETAGLCIPSNNTIFIKQISEKLAQNASHLTLEFLEECIQGFRSSTIELKHLCLEYMTPWLPNLTRYSKTMAPSFKTSFKQEWLEIPEYASWLRECQTNKYSAMCLLCNSAFSLSNMEKQALTSHQKSKKHEKAIAARKGSRDLRDEYPKKVVQDVSSCQNVPPKQDANLLTYLRPETVSEAEILWCLYSVMEHSSFRSAGRAVDLMKRMFTDSEIVKKMSLQRTKIAYTCVHGIAPYFVLQLQKMLADCSHLVVGFDESLNKIAQKQQMDLSIRFWNKDVNKVQT</sequence>
<dbReference type="CDD" id="cd13313">
    <property type="entry name" value="PH_NF1"/>
    <property type="match status" value="1"/>
</dbReference>
<keyword evidence="1" id="KW-0597">Phosphoprotein</keyword>
<proteinExistence type="predicted"/>
<dbReference type="Gene3D" id="3.40.525.10">
    <property type="entry name" value="CRAL-TRIO lipid binding domain"/>
    <property type="match status" value="1"/>
</dbReference>
<evidence type="ECO:0000313" key="4">
    <source>
        <dbReference type="EMBL" id="GBM97867.1"/>
    </source>
</evidence>
<evidence type="ECO:0000313" key="5">
    <source>
        <dbReference type="Proteomes" id="UP000499080"/>
    </source>
</evidence>
<feature type="domain" description="CRAL-TRIO" evidence="3">
    <location>
        <begin position="79"/>
        <end position="237"/>
    </location>
</feature>
<dbReference type="PANTHER" id="PTHR10194:SF142">
    <property type="entry name" value="NEUROFIBROMIN"/>
    <property type="match status" value="1"/>
</dbReference>
<feature type="region of interest" description="Disordered" evidence="2">
    <location>
        <begin position="514"/>
        <end position="534"/>
    </location>
</feature>
<dbReference type="EMBL" id="BGPR01004277">
    <property type="protein sequence ID" value="GBM97867.1"/>
    <property type="molecule type" value="Genomic_DNA"/>
</dbReference>
<dbReference type="InterPro" id="IPR054071">
    <property type="entry name" value="PH_NF1"/>
</dbReference>
<dbReference type="Gene3D" id="2.30.29.30">
    <property type="entry name" value="Pleckstrin-homology domain (PH domain)/Phosphotyrosine-binding domain (PTB)"/>
    <property type="match status" value="1"/>
</dbReference>
<dbReference type="Pfam" id="PF13716">
    <property type="entry name" value="CRAL_TRIO_2"/>
    <property type="match status" value="1"/>
</dbReference>
<comment type="caution">
    <text evidence="4">The sequence shown here is derived from an EMBL/GenBank/DDBJ whole genome shotgun (WGS) entry which is preliminary data.</text>
</comment>
<dbReference type="SMART" id="SM00516">
    <property type="entry name" value="SEC14"/>
    <property type="match status" value="1"/>
</dbReference>
<dbReference type="OrthoDB" id="6414460at2759"/>
<keyword evidence="5" id="KW-1185">Reference proteome</keyword>
<dbReference type="InterPro" id="IPR011993">
    <property type="entry name" value="PH-like_dom_sf"/>
</dbReference>
<dbReference type="SUPFAM" id="SSF52087">
    <property type="entry name" value="CRAL/TRIO domain"/>
    <property type="match status" value="1"/>
</dbReference>
<dbReference type="AlphaFoldDB" id="A0A4Y2K6I9"/>
<dbReference type="InterPro" id="IPR039360">
    <property type="entry name" value="Ras_GTPase"/>
</dbReference>
<evidence type="ECO:0000259" key="3">
    <source>
        <dbReference type="PROSITE" id="PS50191"/>
    </source>
</evidence>
<organism evidence="4 5">
    <name type="scientific">Araneus ventricosus</name>
    <name type="common">Orbweaver spider</name>
    <name type="synonym">Epeira ventricosa</name>
    <dbReference type="NCBI Taxonomy" id="182803"/>
    <lineage>
        <taxon>Eukaryota</taxon>
        <taxon>Metazoa</taxon>
        <taxon>Ecdysozoa</taxon>
        <taxon>Arthropoda</taxon>
        <taxon>Chelicerata</taxon>
        <taxon>Arachnida</taxon>
        <taxon>Araneae</taxon>
        <taxon>Araneomorphae</taxon>
        <taxon>Entelegynae</taxon>
        <taxon>Araneoidea</taxon>
        <taxon>Araneidae</taxon>
        <taxon>Araneus</taxon>
    </lineage>
</organism>
<name>A0A4Y2K6I9_ARAVE</name>
<evidence type="ECO:0000256" key="2">
    <source>
        <dbReference type="SAM" id="MobiDB-lite"/>
    </source>
</evidence>
<protein>
    <submittedName>
        <fullName evidence="4">Neurofibromin</fullName>
    </submittedName>
</protein>
<reference evidence="4 5" key="1">
    <citation type="journal article" date="2019" name="Sci. Rep.">
        <title>Orb-weaving spider Araneus ventricosus genome elucidates the spidroin gene catalogue.</title>
        <authorList>
            <person name="Kono N."/>
            <person name="Nakamura H."/>
            <person name="Ohtoshi R."/>
            <person name="Moran D.A.P."/>
            <person name="Shinohara A."/>
            <person name="Yoshida Y."/>
            <person name="Fujiwara M."/>
            <person name="Mori M."/>
            <person name="Tomita M."/>
            <person name="Arakawa K."/>
        </authorList>
    </citation>
    <scope>NUCLEOTIDE SEQUENCE [LARGE SCALE GENOMIC DNA]</scope>
</reference>